<evidence type="ECO:0000256" key="5">
    <source>
        <dbReference type="ARBA" id="ARBA00019077"/>
    </source>
</evidence>
<dbReference type="FunFam" id="3.40.50.2000:FF:000032">
    <property type="entry name" value="3-deoxy-D-manno-octulosonic acid transferase"/>
    <property type="match status" value="1"/>
</dbReference>
<dbReference type="SUPFAM" id="SSF53756">
    <property type="entry name" value="UDP-Glycosyltransferase/glycogen phosphorylase"/>
    <property type="match status" value="1"/>
</dbReference>
<evidence type="ECO:0000256" key="8">
    <source>
        <dbReference type="ARBA" id="ARBA00031445"/>
    </source>
</evidence>
<proteinExistence type="inferred from homology"/>
<dbReference type="GO" id="GO:0043842">
    <property type="term" value="F:Kdo transferase activity"/>
    <property type="evidence" value="ECO:0007669"/>
    <property type="project" value="UniProtKB-EC"/>
</dbReference>
<dbReference type="GO" id="GO:0005886">
    <property type="term" value="C:plasma membrane"/>
    <property type="evidence" value="ECO:0007669"/>
    <property type="project" value="UniProtKB-SubCell"/>
</dbReference>
<protein>
    <recommendedName>
        <fullName evidence="5 12">3-deoxy-D-manno-octulosonic acid transferase</fullName>
        <shortName evidence="12">Kdo transferase</shortName>
        <ecNumber evidence="4 12">2.4.99.12</ecNumber>
    </recommendedName>
    <alternativeName>
        <fullName evidence="8 12">Lipid IV(A) 3-deoxy-D-manno-octulosonic acid transferase</fullName>
    </alternativeName>
</protein>
<organism evidence="15 16">
    <name type="scientific">Marinobacter persicus</name>
    <dbReference type="NCBI Taxonomy" id="930118"/>
    <lineage>
        <taxon>Bacteria</taxon>
        <taxon>Pseudomonadati</taxon>
        <taxon>Pseudomonadota</taxon>
        <taxon>Gammaproteobacteria</taxon>
        <taxon>Pseudomonadales</taxon>
        <taxon>Marinobacteraceae</taxon>
        <taxon>Marinobacter</taxon>
    </lineage>
</organism>
<dbReference type="EC" id="2.4.99.12" evidence="4 12"/>
<evidence type="ECO:0000256" key="7">
    <source>
        <dbReference type="ARBA" id="ARBA00022968"/>
    </source>
</evidence>
<evidence type="ECO:0000313" key="17">
    <source>
        <dbReference type="Proteomes" id="UP000239648"/>
    </source>
</evidence>
<comment type="subcellular location">
    <subcellularLocation>
        <location evidence="1">Cell inner membrane</location>
        <topology evidence="1">Single-pass membrane protein</topology>
        <orientation evidence="1">Cytoplasmic side</orientation>
    </subcellularLocation>
    <subcellularLocation>
        <location evidence="12">Cell membrane</location>
    </subcellularLocation>
</comment>
<dbReference type="GO" id="GO:0009244">
    <property type="term" value="P:lipopolysaccharide core region biosynthetic process"/>
    <property type="evidence" value="ECO:0007669"/>
    <property type="project" value="UniProtKB-UniRule"/>
</dbReference>
<dbReference type="PANTHER" id="PTHR42755:SF1">
    <property type="entry name" value="3-DEOXY-D-MANNO-OCTULOSONIC ACID TRANSFERASE, MITOCHONDRIAL-RELATED"/>
    <property type="match status" value="1"/>
</dbReference>
<dbReference type="UniPathway" id="UPA00958"/>
<dbReference type="InterPro" id="IPR007507">
    <property type="entry name" value="Glycos_transf_N"/>
</dbReference>
<comment type="caution">
    <text evidence="15">The sequence shown here is derived from an EMBL/GenBank/DDBJ whole genome shotgun (WGS) entry which is preliminary data.</text>
</comment>
<evidence type="ECO:0000256" key="2">
    <source>
        <dbReference type="ARBA" id="ARBA00004713"/>
    </source>
</evidence>
<feature type="site" description="Transition state stabilizer" evidence="11">
    <location>
        <position position="207"/>
    </location>
</feature>
<dbReference type="InterPro" id="IPR038107">
    <property type="entry name" value="Glycos_transf_N_sf"/>
</dbReference>
<keyword evidence="12" id="KW-0448">Lipopolysaccharide biosynthesis</keyword>
<dbReference type="GO" id="GO:0009245">
    <property type="term" value="P:lipid A biosynthetic process"/>
    <property type="evidence" value="ECO:0007669"/>
    <property type="project" value="TreeGrafter"/>
</dbReference>
<keyword evidence="6 12" id="KW-0808">Transferase</keyword>
<gene>
    <name evidence="15" type="ORF">B0H24_102428</name>
    <name evidence="14" type="ORF">BY455_10928</name>
</gene>
<dbReference type="EMBL" id="PTIT01000009">
    <property type="protein sequence ID" value="PPK51777.1"/>
    <property type="molecule type" value="Genomic_DNA"/>
</dbReference>
<evidence type="ECO:0000313" key="14">
    <source>
        <dbReference type="EMBL" id="PPK51777.1"/>
    </source>
</evidence>
<comment type="pathway">
    <text evidence="2 12">Bacterial outer membrane biogenesis; LPS core biosynthesis.</text>
</comment>
<feature type="domain" description="3-deoxy-D-manno-octulosonic-acid transferase N-terminal" evidence="13">
    <location>
        <begin position="34"/>
        <end position="210"/>
    </location>
</feature>
<evidence type="ECO:0000256" key="6">
    <source>
        <dbReference type="ARBA" id="ARBA00022679"/>
    </source>
</evidence>
<feature type="active site" description="Proton acceptor" evidence="10">
    <location>
        <position position="59"/>
    </location>
</feature>
<accession>A0A2S6G3Z0</accession>
<evidence type="ECO:0000313" key="16">
    <source>
        <dbReference type="Proteomes" id="UP000239446"/>
    </source>
</evidence>
<dbReference type="Gene3D" id="3.40.50.2000">
    <property type="entry name" value="Glycogen Phosphorylase B"/>
    <property type="match status" value="1"/>
</dbReference>
<keyword evidence="17" id="KW-1185">Reference proteome</keyword>
<dbReference type="FunFam" id="3.40.50.11720:FF:000001">
    <property type="entry name" value="3-deoxy-D-manno-octulosonic acid transferase"/>
    <property type="match status" value="1"/>
</dbReference>
<comment type="function">
    <text evidence="12">Involved in lipopolysaccharide (LPS) biosynthesis. Catalyzes the transfer of 3-deoxy-D-manno-octulosonate (Kdo) residue(s) from CMP-Kdo to lipid IV(A), the tetraacyldisaccharide-1,4'-bisphosphate precursor of lipid A.</text>
</comment>
<evidence type="ECO:0000256" key="3">
    <source>
        <dbReference type="ARBA" id="ARBA00006380"/>
    </source>
</evidence>
<evidence type="ECO:0000256" key="4">
    <source>
        <dbReference type="ARBA" id="ARBA00012621"/>
    </source>
</evidence>
<evidence type="ECO:0000256" key="12">
    <source>
        <dbReference type="RuleBase" id="RU365103"/>
    </source>
</evidence>
<evidence type="ECO:0000256" key="10">
    <source>
        <dbReference type="PIRSR" id="PIRSR639901-1"/>
    </source>
</evidence>
<dbReference type="OrthoDB" id="9789797at2"/>
<reference evidence="15 16" key="2">
    <citation type="submission" date="2018-02" db="EMBL/GenBank/DDBJ databases">
        <title>Subsurface microbial communities from deep shales in Ohio and West Virginia, USA.</title>
        <authorList>
            <person name="Wrighton K."/>
        </authorList>
    </citation>
    <scope>NUCLEOTIDE SEQUENCE [LARGE SCALE GENOMIC DNA]</scope>
    <source>
        <strain evidence="15 16">UTICA-S1B9</strain>
    </source>
</reference>
<dbReference type="Gene3D" id="3.40.50.11720">
    <property type="entry name" value="3-Deoxy-D-manno-octulosonic-acid transferase, N-terminal domain"/>
    <property type="match status" value="1"/>
</dbReference>
<evidence type="ECO:0000259" key="13">
    <source>
        <dbReference type="Pfam" id="PF04413"/>
    </source>
</evidence>
<reference evidence="14 17" key="1">
    <citation type="submission" date="2018-02" db="EMBL/GenBank/DDBJ databases">
        <title>Deep subsurface shale carbon reservoir microbial communities from Ohio and West Virginia, USA.</title>
        <authorList>
            <person name="Wrighton K."/>
        </authorList>
    </citation>
    <scope>NUCLEOTIDE SEQUENCE [LARGE SCALE GENOMIC DNA]</scope>
    <source>
        <strain evidence="14 17">UTICA-S1B6</strain>
    </source>
</reference>
<comment type="catalytic activity">
    <reaction evidence="9 12">
        <text>lipid IVA (E. coli) + CMP-3-deoxy-beta-D-manno-octulosonate = alpha-Kdo-(2-&gt;6)-lipid IVA (E. coli) + CMP + H(+)</text>
        <dbReference type="Rhea" id="RHEA:28066"/>
        <dbReference type="ChEBI" id="CHEBI:15378"/>
        <dbReference type="ChEBI" id="CHEBI:58603"/>
        <dbReference type="ChEBI" id="CHEBI:60364"/>
        <dbReference type="ChEBI" id="CHEBI:60377"/>
        <dbReference type="ChEBI" id="CHEBI:85987"/>
        <dbReference type="EC" id="2.4.99.12"/>
    </reaction>
</comment>
<dbReference type="PANTHER" id="PTHR42755">
    <property type="entry name" value="3-DEOXY-MANNO-OCTULOSONATE CYTIDYLYLTRANSFERASE"/>
    <property type="match status" value="1"/>
</dbReference>
<dbReference type="Proteomes" id="UP000239648">
    <property type="component" value="Unassembled WGS sequence"/>
</dbReference>
<comment type="similarity">
    <text evidence="3">Belongs to the glycosyltransferase group 1 family. Glycosyltransferase 30 subfamily.</text>
</comment>
<dbReference type="EMBL" id="PTIU01000024">
    <property type="protein sequence ID" value="PPK53800.1"/>
    <property type="molecule type" value="Genomic_DNA"/>
</dbReference>
<evidence type="ECO:0000256" key="11">
    <source>
        <dbReference type="PIRSR" id="PIRSR639901-2"/>
    </source>
</evidence>
<keyword evidence="7" id="KW-0812">Transmembrane</keyword>
<dbReference type="InterPro" id="IPR039901">
    <property type="entry name" value="Kdotransferase"/>
</dbReference>
<dbReference type="RefSeq" id="WP_104416955.1">
    <property type="nucleotide sequence ID" value="NZ_PTIT01000009.1"/>
</dbReference>
<evidence type="ECO:0000256" key="9">
    <source>
        <dbReference type="ARBA" id="ARBA00049183"/>
    </source>
</evidence>
<dbReference type="Proteomes" id="UP000239446">
    <property type="component" value="Unassembled WGS sequence"/>
</dbReference>
<feature type="site" description="Transition state stabilizer" evidence="11">
    <location>
        <position position="129"/>
    </location>
</feature>
<evidence type="ECO:0000313" key="15">
    <source>
        <dbReference type="EMBL" id="PPK53800.1"/>
    </source>
</evidence>
<sequence>MLLFIYSQLIRLALPFILFRLWWRGRKAPARRKDWSHRLGCVPRLQGTVIWVHAVSVGETIAAGPMVNRLLRSNPDATILMTATTDTGLAQAKKMFGERVAYAYAPYDTPGAIRRFLRRVDPRILVILETEIWPNMIDQCHRFEVPVFLINARLSERSAQGYERVRGLAAPIMKKITWIAAQAEKDAQRFRRIGVAPECVEVTGSVKFDVDISEETRAAALRCRQSLGKRPIWVAGSTHSGEDARLLEAHRIVLEQHPEALLIIVPRHPERFDSVAQLVTDSGFKLARRSLEQSAEGAQVYLGDTMGELMMLYGAGDIAFVGGSLVERGGHNPLEPAAWSMPVLTGPHVFNFETIFERLQANGGVQVVQGAPELGRAIAGLVAAPDECRTVGQRALEVVNSNRGALDKVVEGIVERL</sequence>
<dbReference type="NCBIfam" id="NF004388">
    <property type="entry name" value="PRK05749.1-4"/>
    <property type="match status" value="1"/>
</dbReference>
<keyword evidence="12" id="KW-0472">Membrane</keyword>
<keyword evidence="7" id="KW-0735">Signal-anchor</keyword>
<dbReference type="Pfam" id="PF04413">
    <property type="entry name" value="Glycos_transf_N"/>
    <property type="match status" value="1"/>
</dbReference>
<evidence type="ECO:0000256" key="1">
    <source>
        <dbReference type="ARBA" id="ARBA00004388"/>
    </source>
</evidence>
<dbReference type="AlphaFoldDB" id="A0A2S6G3Z0"/>
<keyword evidence="12" id="KW-1003">Cell membrane</keyword>
<name>A0A2S6G3Z0_9GAMM</name>